<evidence type="ECO:0000313" key="6">
    <source>
        <dbReference type="EMBL" id="CAA9549439.1"/>
    </source>
</evidence>
<evidence type="ECO:0000256" key="1">
    <source>
        <dbReference type="ARBA" id="ARBA00001933"/>
    </source>
</evidence>
<dbReference type="InterPro" id="IPR000192">
    <property type="entry name" value="Aminotrans_V_dom"/>
</dbReference>
<sequence>MTGVRPSAQLGESALAAPLGHGEVERLRVETPGCAHVAHFNHAGSSLPPGKVVETVVGHLRREAEIGGYEAADEAADRLGAVYRSIARLLNAEPDDIAIVENATRAWDLVFYAIPFERGDRILTSVSEYGSNVIAFLQVASRGVSIEVVPNDSSGQMDVAALAGLMDDRVKLVAVTHMPTNGGLLQPAAAIGEVVRGSRAIYLLDACQTVGQLPLDVHQIGCHFLTASARKYLRGPRGIGFLYAGQPWRTQLTPPFLDMRAAELVATDRYELRDDARRFENWESSIANVLGMGAAVDYALDLGLDRVWATVQERGEALRTALSAISGVAVHDLGAVRGGIVSFTVADLDAQTVKRELRGLDINVSVTGVTSTRMDMERRGIDEMVRASVHYLTTDEEIGRIGGAVGQMAGRGAASGGPSV</sequence>
<evidence type="ECO:0000256" key="2">
    <source>
        <dbReference type="ARBA" id="ARBA00022898"/>
    </source>
</evidence>
<protein>
    <submittedName>
        <fullName evidence="6">Probable class-V aminotransferase</fullName>
    </submittedName>
</protein>
<dbReference type="SUPFAM" id="SSF53383">
    <property type="entry name" value="PLP-dependent transferases"/>
    <property type="match status" value="1"/>
</dbReference>
<dbReference type="PROSITE" id="PS00595">
    <property type="entry name" value="AA_TRANSFER_CLASS_5"/>
    <property type="match status" value="1"/>
</dbReference>
<feature type="domain" description="Aminotransferase class V" evidence="5">
    <location>
        <begin position="41"/>
        <end position="400"/>
    </location>
</feature>
<dbReference type="PANTHER" id="PTHR43586">
    <property type="entry name" value="CYSTEINE DESULFURASE"/>
    <property type="match status" value="1"/>
</dbReference>
<dbReference type="AlphaFoldDB" id="A0A6J4UJV1"/>
<dbReference type="InterPro" id="IPR020578">
    <property type="entry name" value="Aminotrans_V_PyrdxlP_BS"/>
</dbReference>
<accession>A0A6J4UJV1</accession>
<comment type="similarity">
    <text evidence="3">Belongs to the class-V pyridoxal-phosphate-dependent aminotransferase family.</text>
</comment>
<proteinExistence type="inferred from homology"/>
<evidence type="ECO:0000259" key="5">
    <source>
        <dbReference type="Pfam" id="PF00266"/>
    </source>
</evidence>
<dbReference type="GO" id="GO:0008483">
    <property type="term" value="F:transaminase activity"/>
    <property type="evidence" value="ECO:0007669"/>
    <property type="project" value="UniProtKB-KW"/>
</dbReference>
<keyword evidence="6" id="KW-0032">Aminotransferase</keyword>
<dbReference type="Gene3D" id="3.40.640.10">
    <property type="entry name" value="Type I PLP-dependent aspartate aminotransferase-like (Major domain)"/>
    <property type="match status" value="1"/>
</dbReference>
<dbReference type="Pfam" id="PF00266">
    <property type="entry name" value="Aminotran_5"/>
    <property type="match status" value="1"/>
</dbReference>
<keyword evidence="2" id="KW-0663">Pyridoxal phosphate</keyword>
<reference evidence="6" key="1">
    <citation type="submission" date="2020-02" db="EMBL/GenBank/DDBJ databases">
        <authorList>
            <person name="Meier V. D."/>
        </authorList>
    </citation>
    <scope>NUCLEOTIDE SEQUENCE</scope>
    <source>
        <strain evidence="6">AVDCRST_MAG70</strain>
    </source>
</reference>
<evidence type="ECO:0000256" key="3">
    <source>
        <dbReference type="RuleBase" id="RU004075"/>
    </source>
</evidence>
<dbReference type="InterPro" id="IPR015422">
    <property type="entry name" value="PyrdxlP-dep_Trfase_small"/>
</dbReference>
<comment type="cofactor">
    <cofactor evidence="1 4">
        <name>pyridoxal 5'-phosphate</name>
        <dbReference type="ChEBI" id="CHEBI:597326"/>
    </cofactor>
</comment>
<dbReference type="EMBL" id="CADCWH010000124">
    <property type="protein sequence ID" value="CAA9549439.1"/>
    <property type="molecule type" value="Genomic_DNA"/>
</dbReference>
<name>A0A6J4UJV1_9BACT</name>
<dbReference type="PANTHER" id="PTHR43586:SF24">
    <property type="entry name" value="BLR4730 PROTEIN"/>
    <property type="match status" value="1"/>
</dbReference>
<keyword evidence="6" id="KW-0808">Transferase</keyword>
<gene>
    <name evidence="6" type="ORF">AVDCRST_MAG70-798</name>
</gene>
<evidence type="ECO:0000256" key="4">
    <source>
        <dbReference type="RuleBase" id="RU004504"/>
    </source>
</evidence>
<dbReference type="InterPro" id="IPR015421">
    <property type="entry name" value="PyrdxlP-dep_Trfase_major"/>
</dbReference>
<dbReference type="Gene3D" id="3.90.1150.10">
    <property type="entry name" value="Aspartate Aminotransferase, domain 1"/>
    <property type="match status" value="1"/>
</dbReference>
<organism evidence="6">
    <name type="scientific">uncultured Thermomicrobiales bacterium</name>
    <dbReference type="NCBI Taxonomy" id="1645740"/>
    <lineage>
        <taxon>Bacteria</taxon>
        <taxon>Pseudomonadati</taxon>
        <taxon>Thermomicrobiota</taxon>
        <taxon>Thermomicrobia</taxon>
        <taxon>Thermomicrobiales</taxon>
        <taxon>environmental samples</taxon>
    </lineage>
</organism>
<dbReference type="InterPro" id="IPR015424">
    <property type="entry name" value="PyrdxlP-dep_Trfase"/>
</dbReference>